<dbReference type="PRINTS" id="PR01010">
    <property type="entry name" value="FLGPRINGFLGI"/>
</dbReference>
<dbReference type="GO" id="GO:0071973">
    <property type="term" value="P:bacterial-type flagellum-dependent cell motility"/>
    <property type="evidence" value="ECO:0007669"/>
    <property type="project" value="InterPro"/>
</dbReference>
<dbReference type="GO" id="GO:0030288">
    <property type="term" value="C:outer membrane-bounded periplasmic space"/>
    <property type="evidence" value="ECO:0007669"/>
    <property type="project" value="InterPro"/>
</dbReference>
<dbReference type="PANTHER" id="PTHR30381">
    <property type="entry name" value="FLAGELLAR P-RING PERIPLASMIC PROTEIN FLGI"/>
    <property type="match status" value="1"/>
</dbReference>
<accession>A0A971M5S5</accession>
<dbReference type="InterPro" id="IPR001782">
    <property type="entry name" value="Flag_FlgI"/>
</dbReference>
<dbReference type="Proteomes" id="UP000777265">
    <property type="component" value="Unassembled WGS sequence"/>
</dbReference>
<dbReference type="PANTHER" id="PTHR30381:SF0">
    <property type="entry name" value="FLAGELLAR P-RING PROTEIN"/>
    <property type="match status" value="1"/>
</dbReference>
<evidence type="ECO:0000313" key="6">
    <source>
        <dbReference type="EMBL" id="NLW35651.1"/>
    </source>
</evidence>
<sequence length="386" mass="40784">MTIRAANTPARTRGIKGRTVAAGTLAALLVFLAMSAAAPAISMAARIKDIAHINGVRSNQLVGYGLVVGLKGTGDKSNTIFTNQSLANMLEKMGVRVDPTKTKVNNIAAVIVTADLPAFGKVGNRIDASVSSIGDAKSLEGGVLLLTPLRGADGEVYAMAQGPMVVGGYLASGTGATVQKNHPTVGRIPNGVTIEREISYDDFSSDLVVISLKNPDFTNARRVAEKINETFRDAARPKDGGTIDVKTPDDLKSNPVKFISIIENLEIKPSSLARIVVDEKTGTVVIGEDLVISTVAVSHGNISVQIKEEEKVSQPLPFGRGETVVTPDTRMRVEEEKGRWVVMKEGITLKELVSALNASGVSTRDVITIIQTIKAAGALHAELDVI</sequence>
<comment type="subcellular location">
    <subcellularLocation>
        <location evidence="2 5">Bacterial flagellum basal body</location>
    </subcellularLocation>
</comment>
<comment type="similarity">
    <text evidence="5">Belongs to the FlgI family.</text>
</comment>
<evidence type="ECO:0000256" key="1">
    <source>
        <dbReference type="ARBA" id="ARBA00002591"/>
    </source>
</evidence>
<dbReference type="GO" id="GO:0009428">
    <property type="term" value="C:bacterial-type flagellum basal body, distal rod, P ring"/>
    <property type="evidence" value="ECO:0007669"/>
    <property type="project" value="InterPro"/>
</dbReference>
<dbReference type="GO" id="GO:0005198">
    <property type="term" value="F:structural molecule activity"/>
    <property type="evidence" value="ECO:0007669"/>
    <property type="project" value="InterPro"/>
</dbReference>
<proteinExistence type="inferred from homology"/>
<protein>
    <recommendedName>
        <fullName evidence="5">Flagellar P-ring protein</fullName>
    </recommendedName>
    <alternativeName>
        <fullName evidence="5">Basal body P-ring protein</fullName>
    </alternativeName>
</protein>
<dbReference type="EMBL" id="JAAYEE010000156">
    <property type="protein sequence ID" value="NLW35651.1"/>
    <property type="molecule type" value="Genomic_DNA"/>
</dbReference>
<name>A0A971M5S5_9BACT</name>
<gene>
    <name evidence="5" type="primary">flgI</name>
    <name evidence="6" type="ORF">GXY80_09260</name>
</gene>
<keyword evidence="3" id="KW-0732">Signal</keyword>
<evidence type="ECO:0000256" key="2">
    <source>
        <dbReference type="ARBA" id="ARBA00004117"/>
    </source>
</evidence>
<comment type="subunit">
    <text evidence="5">The basal body constitutes a major portion of the flagellar organelle and consists of four rings (L,P,S, and M) mounted on a central rod.</text>
</comment>
<organism evidence="6 7">
    <name type="scientific">Syntrophorhabdus aromaticivorans</name>
    <dbReference type="NCBI Taxonomy" id="328301"/>
    <lineage>
        <taxon>Bacteria</taxon>
        <taxon>Pseudomonadati</taxon>
        <taxon>Thermodesulfobacteriota</taxon>
        <taxon>Syntrophorhabdia</taxon>
        <taxon>Syntrophorhabdales</taxon>
        <taxon>Syntrophorhabdaceae</taxon>
        <taxon>Syntrophorhabdus</taxon>
    </lineage>
</organism>
<dbReference type="NCBIfam" id="NF003676">
    <property type="entry name" value="PRK05303.1"/>
    <property type="match status" value="1"/>
</dbReference>
<evidence type="ECO:0000256" key="3">
    <source>
        <dbReference type="ARBA" id="ARBA00022729"/>
    </source>
</evidence>
<comment type="function">
    <text evidence="1 5">Assembles around the rod to form the L-ring and probably protects the motor/basal body from shearing forces during rotation.</text>
</comment>
<dbReference type="AlphaFoldDB" id="A0A971M5S5"/>
<keyword evidence="6" id="KW-0282">Flagellum</keyword>
<comment type="caution">
    <text evidence="6">The sequence shown here is derived from an EMBL/GenBank/DDBJ whole genome shotgun (WGS) entry which is preliminary data.</text>
</comment>
<evidence type="ECO:0000256" key="4">
    <source>
        <dbReference type="ARBA" id="ARBA00023143"/>
    </source>
</evidence>
<dbReference type="HAMAP" id="MF_00416">
    <property type="entry name" value="FlgI"/>
    <property type="match status" value="1"/>
</dbReference>
<keyword evidence="4 5" id="KW-0975">Bacterial flagellum</keyword>
<evidence type="ECO:0000313" key="7">
    <source>
        <dbReference type="Proteomes" id="UP000777265"/>
    </source>
</evidence>
<evidence type="ECO:0000256" key="5">
    <source>
        <dbReference type="HAMAP-Rule" id="MF_00416"/>
    </source>
</evidence>
<keyword evidence="6" id="KW-0969">Cilium</keyword>
<reference evidence="6" key="1">
    <citation type="journal article" date="2020" name="Biotechnol. Biofuels">
        <title>New insights from the biogas microbiome by comprehensive genome-resolved metagenomics of nearly 1600 species originating from multiple anaerobic digesters.</title>
        <authorList>
            <person name="Campanaro S."/>
            <person name="Treu L."/>
            <person name="Rodriguez-R L.M."/>
            <person name="Kovalovszki A."/>
            <person name="Ziels R.M."/>
            <person name="Maus I."/>
            <person name="Zhu X."/>
            <person name="Kougias P.G."/>
            <person name="Basile A."/>
            <person name="Luo G."/>
            <person name="Schluter A."/>
            <person name="Konstantinidis K.T."/>
            <person name="Angelidaki I."/>
        </authorList>
    </citation>
    <scope>NUCLEOTIDE SEQUENCE</scope>
    <source>
        <strain evidence="6">AS06rmzACSIP_7</strain>
    </source>
</reference>
<keyword evidence="6" id="KW-0966">Cell projection</keyword>
<reference evidence="6" key="2">
    <citation type="submission" date="2020-01" db="EMBL/GenBank/DDBJ databases">
        <authorList>
            <person name="Campanaro S."/>
        </authorList>
    </citation>
    <scope>NUCLEOTIDE SEQUENCE</scope>
    <source>
        <strain evidence="6">AS06rmzACSIP_7</strain>
    </source>
</reference>
<dbReference type="Pfam" id="PF02119">
    <property type="entry name" value="FlgI"/>
    <property type="match status" value="1"/>
</dbReference>